<feature type="region of interest" description="Disordered" evidence="1">
    <location>
        <begin position="1"/>
        <end position="20"/>
    </location>
</feature>
<accession>A0A139A8F2</accession>
<feature type="region of interest" description="Disordered" evidence="1">
    <location>
        <begin position="25"/>
        <end position="50"/>
    </location>
</feature>
<evidence type="ECO:0000313" key="3">
    <source>
        <dbReference type="EMBL" id="KXS12725.1"/>
    </source>
</evidence>
<dbReference type="OrthoDB" id="2175353at2759"/>
<evidence type="ECO:0000256" key="1">
    <source>
        <dbReference type="SAM" id="MobiDB-lite"/>
    </source>
</evidence>
<sequence>MTESVSQSASQAQVELPSYSDAVSNVETALSAGDGPPLRPPPEYQKKEYKPANLVIRADGSSLGTRFPRPASTDSRLILDVYGSSDFGKRQALSDIVLEHVPVPIERRRVDAETWKRWMRKFEDIMESESFSIFTGFVVFASVVGIPYWLQKHIRLQKAVAKFQDDFNNEVLQPKGMYFKTATSTFTYRTDYRTTNYHATWITIALNAAEAELLMAEDTRYKYDEAKRMHYSEPKWNHFIDSTICCGVKRVI</sequence>
<name>A0A139A8F2_GONPJ</name>
<feature type="transmembrane region" description="Helical" evidence="2">
    <location>
        <begin position="131"/>
        <end position="150"/>
    </location>
</feature>
<proteinExistence type="predicted"/>
<organism evidence="3 4">
    <name type="scientific">Gonapodya prolifera (strain JEL478)</name>
    <name type="common">Monoblepharis prolifera</name>
    <dbReference type="NCBI Taxonomy" id="1344416"/>
    <lineage>
        <taxon>Eukaryota</taxon>
        <taxon>Fungi</taxon>
        <taxon>Fungi incertae sedis</taxon>
        <taxon>Chytridiomycota</taxon>
        <taxon>Chytridiomycota incertae sedis</taxon>
        <taxon>Monoblepharidomycetes</taxon>
        <taxon>Monoblepharidales</taxon>
        <taxon>Gonapodyaceae</taxon>
        <taxon>Gonapodya</taxon>
    </lineage>
</organism>
<dbReference type="EMBL" id="KQ965785">
    <property type="protein sequence ID" value="KXS12725.1"/>
    <property type="molecule type" value="Genomic_DNA"/>
</dbReference>
<keyword evidence="4" id="KW-1185">Reference proteome</keyword>
<gene>
    <name evidence="3" type="ORF">M427DRAFT_137052</name>
</gene>
<keyword evidence="2" id="KW-0472">Membrane</keyword>
<evidence type="ECO:0000256" key="2">
    <source>
        <dbReference type="SAM" id="Phobius"/>
    </source>
</evidence>
<evidence type="ECO:0000313" key="4">
    <source>
        <dbReference type="Proteomes" id="UP000070544"/>
    </source>
</evidence>
<reference evidence="3 4" key="1">
    <citation type="journal article" date="2015" name="Genome Biol. Evol.">
        <title>Phylogenomic analyses indicate that early fungi evolved digesting cell walls of algal ancestors of land plants.</title>
        <authorList>
            <person name="Chang Y."/>
            <person name="Wang S."/>
            <person name="Sekimoto S."/>
            <person name="Aerts A.L."/>
            <person name="Choi C."/>
            <person name="Clum A."/>
            <person name="LaButti K.M."/>
            <person name="Lindquist E.A."/>
            <person name="Yee Ngan C."/>
            <person name="Ohm R.A."/>
            <person name="Salamov A.A."/>
            <person name="Grigoriev I.V."/>
            <person name="Spatafora J.W."/>
            <person name="Berbee M.L."/>
        </authorList>
    </citation>
    <scope>NUCLEOTIDE SEQUENCE [LARGE SCALE GENOMIC DNA]</scope>
    <source>
        <strain evidence="3 4">JEL478</strain>
    </source>
</reference>
<keyword evidence="2" id="KW-1133">Transmembrane helix</keyword>
<keyword evidence="2" id="KW-0812">Transmembrane</keyword>
<protein>
    <submittedName>
        <fullName evidence="3">Uncharacterized protein</fullName>
    </submittedName>
</protein>
<dbReference type="AlphaFoldDB" id="A0A139A8F2"/>
<dbReference type="Proteomes" id="UP000070544">
    <property type="component" value="Unassembled WGS sequence"/>
</dbReference>
<feature type="compositionally biased region" description="Low complexity" evidence="1">
    <location>
        <begin position="1"/>
        <end position="14"/>
    </location>
</feature>